<accession>A0A7W7RZH9</accession>
<dbReference type="SMART" id="SM00866">
    <property type="entry name" value="UTRA"/>
    <property type="match status" value="1"/>
</dbReference>
<organism evidence="5 6">
    <name type="scientific">Streptosporangium album</name>
    <dbReference type="NCBI Taxonomy" id="47479"/>
    <lineage>
        <taxon>Bacteria</taxon>
        <taxon>Bacillati</taxon>
        <taxon>Actinomycetota</taxon>
        <taxon>Actinomycetes</taxon>
        <taxon>Streptosporangiales</taxon>
        <taxon>Streptosporangiaceae</taxon>
        <taxon>Streptosporangium</taxon>
    </lineage>
</organism>
<proteinExistence type="predicted"/>
<reference evidence="5 6" key="1">
    <citation type="submission" date="2020-08" db="EMBL/GenBank/DDBJ databases">
        <title>Sequencing the genomes of 1000 actinobacteria strains.</title>
        <authorList>
            <person name="Klenk H.-P."/>
        </authorList>
    </citation>
    <scope>NUCLEOTIDE SEQUENCE [LARGE SCALE GENOMIC DNA]</scope>
    <source>
        <strain evidence="5 6">DSM 43023</strain>
    </source>
</reference>
<keyword evidence="3" id="KW-0804">Transcription</keyword>
<dbReference type="PANTHER" id="PTHR44846">
    <property type="entry name" value="MANNOSYL-D-GLYCERATE TRANSPORT/METABOLISM SYSTEM REPRESSOR MNGR-RELATED"/>
    <property type="match status" value="1"/>
</dbReference>
<comment type="caution">
    <text evidence="5">The sequence shown here is derived from an EMBL/GenBank/DDBJ whole genome shotgun (WGS) entry which is preliminary data.</text>
</comment>
<dbReference type="CDD" id="cd07377">
    <property type="entry name" value="WHTH_GntR"/>
    <property type="match status" value="1"/>
</dbReference>
<dbReference type="Proteomes" id="UP000534286">
    <property type="component" value="Unassembled WGS sequence"/>
</dbReference>
<evidence type="ECO:0000313" key="6">
    <source>
        <dbReference type="Proteomes" id="UP000534286"/>
    </source>
</evidence>
<feature type="domain" description="HTH gntR-type" evidence="4">
    <location>
        <begin position="7"/>
        <end position="75"/>
    </location>
</feature>
<dbReference type="SUPFAM" id="SSF46785">
    <property type="entry name" value="Winged helix' DNA-binding domain"/>
    <property type="match status" value="1"/>
</dbReference>
<dbReference type="InterPro" id="IPR011663">
    <property type="entry name" value="UTRA"/>
</dbReference>
<dbReference type="Gene3D" id="1.10.10.10">
    <property type="entry name" value="Winged helix-like DNA-binding domain superfamily/Winged helix DNA-binding domain"/>
    <property type="match status" value="1"/>
</dbReference>
<evidence type="ECO:0000313" key="5">
    <source>
        <dbReference type="EMBL" id="MBB4940792.1"/>
    </source>
</evidence>
<dbReference type="RefSeq" id="WP_184756951.1">
    <property type="nucleotide sequence ID" value="NZ_BAABEK010000005.1"/>
</dbReference>
<keyword evidence="2" id="KW-0238">DNA-binding</keyword>
<keyword evidence="6" id="KW-1185">Reference proteome</keyword>
<evidence type="ECO:0000256" key="2">
    <source>
        <dbReference type="ARBA" id="ARBA00023125"/>
    </source>
</evidence>
<dbReference type="InterPro" id="IPR028978">
    <property type="entry name" value="Chorismate_lyase_/UTRA_dom_sf"/>
</dbReference>
<dbReference type="SUPFAM" id="SSF64288">
    <property type="entry name" value="Chorismate lyase-like"/>
    <property type="match status" value="1"/>
</dbReference>
<dbReference type="GO" id="GO:0045892">
    <property type="term" value="P:negative regulation of DNA-templated transcription"/>
    <property type="evidence" value="ECO:0007669"/>
    <property type="project" value="TreeGrafter"/>
</dbReference>
<sequence>MADYEERPRYLRIADELRALITSGELAEGDRLPSIPEIMKRYGVADGTARDVLRALTSEGIAVSKPGSGTYVRVRPQLKRLVRTWYRNLRAGSPFAADMERQGHSGSWDYDSQTVVAPPEIRERLGMPDPDGDRPDVMRTAYVFRADGRPVMLSTSWEPLSLVRGTPIFMPEEGAHGGRGVVERMLAIGVHVDGFIETVGARLGTVEECTQLEQPPGSVMMMTIDRRYPAGEQVVEVADIVLPADLYLLVYSGPVGEA</sequence>
<keyword evidence="1" id="KW-0805">Transcription regulation</keyword>
<protein>
    <submittedName>
        <fullName evidence="5">GntR family transcriptional regulator</fullName>
    </submittedName>
</protein>
<evidence type="ECO:0000256" key="3">
    <source>
        <dbReference type="ARBA" id="ARBA00023163"/>
    </source>
</evidence>
<dbReference type="EMBL" id="JACHJU010000002">
    <property type="protein sequence ID" value="MBB4940792.1"/>
    <property type="molecule type" value="Genomic_DNA"/>
</dbReference>
<dbReference type="PANTHER" id="PTHR44846:SF17">
    <property type="entry name" value="GNTR-FAMILY TRANSCRIPTIONAL REGULATOR"/>
    <property type="match status" value="1"/>
</dbReference>
<dbReference type="Pfam" id="PF07702">
    <property type="entry name" value="UTRA"/>
    <property type="match status" value="1"/>
</dbReference>
<dbReference type="GO" id="GO:0003700">
    <property type="term" value="F:DNA-binding transcription factor activity"/>
    <property type="evidence" value="ECO:0007669"/>
    <property type="project" value="InterPro"/>
</dbReference>
<evidence type="ECO:0000259" key="4">
    <source>
        <dbReference type="PROSITE" id="PS50949"/>
    </source>
</evidence>
<dbReference type="InterPro" id="IPR036390">
    <property type="entry name" value="WH_DNA-bd_sf"/>
</dbReference>
<dbReference type="PROSITE" id="PS50949">
    <property type="entry name" value="HTH_GNTR"/>
    <property type="match status" value="1"/>
</dbReference>
<name>A0A7W7RZH9_9ACTN</name>
<dbReference type="InterPro" id="IPR050679">
    <property type="entry name" value="Bact_HTH_transcr_reg"/>
</dbReference>
<evidence type="ECO:0000256" key="1">
    <source>
        <dbReference type="ARBA" id="ARBA00023015"/>
    </source>
</evidence>
<dbReference type="AlphaFoldDB" id="A0A7W7RZH9"/>
<dbReference type="GO" id="GO:0003677">
    <property type="term" value="F:DNA binding"/>
    <property type="evidence" value="ECO:0007669"/>
    <property type="project" value="UniProtKB-KW"/>
</dbReference>
<dbReference type="InterPro" id="IPR036388">
    <property type="entry name" value="WH-like_DNA-bd_sf"/>
</dbReference>
<dbReference type="SMART" id="SM00345">
    <property type="entry name" value="HTH_GNTR"/>
    <property type="match status" value="1"/>
</dbReference>
<dbReference type="Pfam" id="PF00392">
    <property type="entry name" value="GntR"/>
    <property type="match status" value="1"/>
</dbReference>
<gene>
    <name evidence="5" type="ORF">FHR32_005169</name>
</gene>
<dbReference type="InterPro" id="IPR000524">
    <property type="entry name" value="Tscrpt_reg_HTH_GntR"/>
</dbReference>
<dbReference type="Gene3D" id="3.40.1410.10">
    <property type="entry name" value="Chorismate lyase-like"/>
    <property type="match status" value="1"/>
</dbReference>